<dbReference type="Proteomes" id="UP001152561">
    <property type="component" value="Unassembled WGS sequence"/>
</dbReference>
<sequence>MRNLLIHEISGTNDEGTKEDQNAIIEETNAKNTRDEENKKKKTGNKENGNGNNKDAKDRVHANFIEMKENDPIQRELPTNQSNGKNVEKQKKEGNREQRGQKDDGNKKGDIGKIMDRVEEEAHSDSLPLEIKNRKAIDLFVELNCEQSYHNIQGDDLNQEKLDQQDNEASLESRTQSNNIAQMQNDDENTNKSRF</sequence>
<feature type="compositionally biased region" description="Basic and acidic residues" evidence="1">
    <location>
        <begin position="28"/>
        <end position="39"/>
    </location>
</feature>
<accession>A0A9Q1MXH1</accession>
<feature type="compositionally biased region" description="Basic and acidic residues" evidence="1">
    <location>
        <begin position="54"/>
        <end position="74"/>
    </location>
</feature>
<keyword evidence="3" id="KW-1185">Reference proteome</keyword>
<dbReference type="EMBL" id="JAJAGQ010000002">
    <property type="protein sequence ID" value="KAJ8570999.1"/>
    <property type="molecule type" value="Genomic_DNA"/>
</dbReference>
<feature type="compositionally biased region" description="Polar residues" evidence="1">
    <location>
        <begin position="167"/>
        <end position="184"/>
    </location>
</feature>
<feature type="region of interest" description="Disordered" evidence="1">
    <location>
        <begin position="152"/>
        <end position="195"/>
    </location>
</feature>
<evidence type="ECO:0000256" key="1">
    <source>
        <dbReference type="SAM" id="MobiDB-lite"/>
    </source>
</evidence>
<organism evidence="2 3">
    <name type="scientific">Anisodus acutangulus</name>
    <dbReference type="NCBI Taxonomy" id="402998"/>
    <lineage>
        <taxon>Eukaryota</taxon>
        <taxon>Viridiplantae</taxon>
        <taxon>Streptophyta</taxon>
        <taxon>Embryophyta</taxon>
        <taxon>Tracheophyta</taxon>
        <taxon>Spermatophyta</taxon>
        <taxon>Magnoliopsida</taxon>
        <taxon>eudicotyledons</taxon>
        <taxon>Gunneridae</taxon>
        <taxon>Pentapetalae</taxon>
        <taxon>asterids</taxon>
        <taxon>lamiids</taxon>
        <taxon>Solanales</taxon>
        <taxon>Solanaceae</taxon>
        <taxon>Solanoideae</taxon>
        <taxon>Hyoscyameae</taxon>
        <taxon>Anisodus</taxon>
    </lineage>
</organism>
<proteinExistence type="predicted"/>
<gene>
    <name evidence="2" type="ORF">K7X08_037971</name>
</gene>
<reference evidence="3" key="1">
    <citation type="journal article" date="2023" name="Proc. Natl. Acad. Sci. U.S.A.">
        <title>Genomic and structural basis for evolution of tropane alkaloid biosynthesis.</title>
        <authorList>
            <person name="Wanga Y.-J."/>
            <person name="Taina T."/>
            <person name="Yua J.-Y."/>
            <person name="Lia J."/>
            <person name="Xua B."/>
            <person name="Chenc J."/>
            <person name="D'Auriad J.C."/>
            <person name="Huanga J.-P."/>
            <person name="Huanga S.-X."/>
        </authorList>
    </citation>
    <scope>NUCLEOTIDE SEQUENCE [LARGE SCALE GENOMIC DNA]</scope>
    <source>
        <strain evidence="3">cv. KIB-2019</strain>
    </source>
</reference>
<protein>
    <submittedName>
        <fullName evidence="2">Uncharacterized protein</fullName>
    </submittedName>
</protein>
<dbReference type="AlphaFoldDB" id="A0A9Q1MXH1"/>
<evidence type="ECO:0000313" key="2">
    <source>
        <dbReference type="EMBL" id="KAJ8570999.1"/>
    </source>
</evidence>
<comment type="caution">
    <text evidence="2">The sequence shown here is derived from an EMBL/GenBank/DDBJ whole genome shotgun (WGS) entry which is preliminary data.</text>
</comment>
<feature type="compositionally biased region" description="Basic and acidic residues" evidence="1">
    <location>
        <begin position="86"/>
        <end position="124"/>
    </location>
</feature>
<feature type="region of interest" description="Disordered" evidence="1">
    <location>
        <begin position="1"/>
        <end position="131"/>
    </location>
</feature>
<name>A0A9Q1MXH1_9SOLA</name>
<dbReference type="OrthoDB" id="1329242at2759"/>
<evidence type="ECO:0000313" key="3">
    <source>
        <dbReference type="Proteomes" id="UP001152561"/>
    </source>
</evidence>